<evidence type="ECO:0000256" key="1">
    <source>
        <dbReference type="SAM" id="SignalP"/>
    </source>
</evidence>
<feature type="signal peptide" evidence="1">
    <location>
        <begin position="1"/>
        <end position="25"/>
    </location>
</feature>
<gene>
    <name evidence="2" type="ORF">B0H67DRAFT_135432</name>
</gene>
<evidence type="ECO:0000313" key="3">
    <source>
        <dbReference type="Proteomes" id="UP001172102"/>
    </source>
</evidence>
<reference evidence="2" key="1">
    <citation type="submission" date="2023-06" db="EMBL/GenBank/DDBJ databases">
        <title>Genome-scale phylogeny and comparative genomics of the fungal order Sordariales.</title>
        <authorList>
            <consortium name="Lawrence Berkeley National Laboratory"/>
            <person name="Hensen N."/>
            <person name="Bonometti L."/>
            <person name="Westerberg I."/>
            <person name="Brannstrom I.O."/>
            <person name="Guillou S."/>
            <person name="Cros-Aarteil S."/>
            <person name="Calhoun S."/>
            <person name="Haridas S."/>
            <person name="Kuo A."/>
            <person name="Mondo S."/>
            <person name="Pangilinan J."/>
            <person name="Riley R."/>
            <person name="Labutti K."/>
            <person name="Andreopoulos B."/>
            <person name="Lipzen A."/>
            <person name="Chen C."/>
            <person name="Yanf M."/>
            <person name="Daum C."/>
            <person name="Ng V."/>
            <person name="Clum A."/>
            <person name="Steindorff A."/>
            <person name="Ohm R."/>
            <person name="Martin F."/>
            <person name="Silar P."/>
            <person name="Natvig D."/>
            <person name="Lalanne C."/>
            <person name="Gautier V."/>
            <person name="Ament-Velasquez S.L."/>
            <person name="Kruys A."/>
            <person name="Hutchinson M.I."/>
            <person name="Powell A.J."/>
            <person name="Barry K."/>
            <person name="Miller A.N."/>
            <person name="Grigoriev I.V."/>
            <person name="Debuchy R."/>
            <person name="Gladieux P."/>
            <person name="Thoren M.H."/>
            <person name="Johannesson H."/>
        </authorList>
    </citation>
    <scope>NUCLEOTIDE SEQUENCE</scope>
    <source>
        <strain evidence="2">SMH4607-1</strain>
    </source>
</reference>
<dbReference type="AlphaFoldDB" id="A0AA40E7S4"/>
<protein>
    <submittedName>
        <fullName evidence="2">Uncharacterized protein</fullName>
    </submittedName>
</protein>
<name>A0AA40E7S4_9PEZI</name>
<proteinExistence type="predicted"/>
<keyword evidence="1" id="KW-0732">Signal</keyword>
<comment type="caution">
    <text evidence="2">The sequence shown here is derived from an EMBL/GenBank/DDBJ whole genome shotgun (WGS) entry which is preliminary data.</text>
</comment>
<dbReference type="Proteomes" id="UP001172102">
    <property type="component" value="Unassembled WGS sequence"/>
</dbReference>
<organism evidence="2 3">
    <name type="scientific">Lasiosphaeris hirsuta</name>
    <dbReference type="NCBI Taxonomy" id="260670"/>
    <lineage>
        <taxon>Eukaryota</taxon>
        <taxon>Fungi</taxon>
        <taxon>Dikarya</taxon>
        <taxon>Ascomycota</taxon>
        <taxon>Pezizomycotina</taxon>
        <taxon>Sordariomycetes</taxon>
        <taxon>Sordariomycetidae</taxon>
        <taxon>Sordariales</taxon>
        <taxon>Lasiosphaeriaceae</taxon>
        <taxon>Lasiosphaeris</taxon>
    </lineage>
</organism>
<accession>A0AA40E7S4</accession>
<keyword evidence="3" id="KW-1185">Reference proteome</keyword>
<sequence>MAGLSPEAIVALLALLVALPPTTLALSRCCYRKHPSPSSTIVLSKEENGFVASHQTHLRFDSSVAIQSGLGCKLERSPTRGGDFYDIGNNP</sequence>
<feature type="chain" id="PRO_5041420363" evidence="1">
    <location>
        <begin position="26"/>
        <end position="91"/>
    </location>
</feature>
<evidence type="ECO:0000313" key="2">
    <source>
        <dbReference type="EMBL" id="KAK0725568.1"/>
    </source>
</evidence>
<dbReference type="EMBL" id="JAUKUA010000002">
    <property type="protein sequence ID" value="KAK0725568.1"/>
    <property type="molecule type" value="Genomic_DNA"/>
</dbReference>